<dbReference type="GO" id="GO:0016020">
    <property type="term" value="C:membrane"/>
    <property type="evidence" value="ECO:0007669"/>
    <property type="project" value="UniProtKB-SubCell"/>
</dbReference>
<evidence type="ECO:0000313" key="7">
    <source>
        <dbReference type="EMBL" id="SEE04763.1"/>
    </source>
</evidence>
<dbReference type="GO" id="GO:0005506">
    <property type="term" value="F:iron ion binding"/>
    <property type="evidence" value="ECO:0007669"/>
    <property type="project" value="InterPro"/>
</dbReference>
<feature type="transmembrane region" description="Helical" evidence="5">
    <location>
        <begin position="17"/>
        <end position="34"/>
    </location>
</feature>
<gene>
    <name evidence="7" type="ORF">SAMN05421553_3917</name>
</gene>
<feature type="transmembrane region" description="Helical" evidence="5">
    <location>
        <begin position="40"/>
        <end position="59"/>
    </location>
</feature>
<protein>
    <submittedName>
        <fullName evidence="7">Sterol desaturase/sphingolipid hydroxylase, fatty acid hydroxylase superfamily</fullName>
    </submittedName>
</protein>
<evidence type="ECO:0000256" key="2">
    <source>
        <dbReference type="ARBA" id="ARBA00022692"/>
    </source>
</evidence>
<dbReference type="GO" id="GO:0008610">
    <property type="term" value="P:lipid biosynthetic process"/>
    <property type="evidence" value="ECO:0007669"/>
    <property type="project" value="InterPro"/>
</dbReference>
<dbReference type="Pfam" id="PF04116">
    <property type="entry name" value="FA_hydroxylase"/>
    <property type="match status" value="1"/>
</dbReference>
<dbReference type="InterPro" id="IPR006694">
    <property type="entry name" value="Fatty_acid_hydroxylase"/>
</dbReference>
<evidence type="ECO:0000256" key="5">
    <source>
        <dbReference type="SAM" id="Phobius"/>
    </source>
</evidence>
<keyword evidence="3 5" id="KW-1133">Transmembrane helix</keyword>
<dbReference type="InterPro" id="IPR050307">
    <property type="entry name" value="Sterol_Desaturase_Related"/>
</dbReference>
<dbReference type="Proteomes" id="UP000242849">
    <property type="component" value="Unassembled WGS sequence"/>
</dbReference>
<evidence type="ECO:0000256" key="3">
    <source>
        <dbReference type="ARBA" id="ARBA00022989"/>
    </source>
</evidence>
<evidence type="ECO:0000259" key="6">
    <source>
        <dbReference type="Pfam" id="PF04116"/>
    </source>
</evidence>
<keyword evidence="8" id="KW-1185">Reference proteome</keyword>
<dbReference type="RefSeq" id="WP_167360412.1">
    <property type="nucleotide sequence ID" value="NZ_FNSC01000001.1"/>
</dbReference>
<keyword evidence="4 5" id="KW-0472">Membrane</keyword>
<comment type="subcellular location">
    <subcellularLocation>
        <location evidence="1">Membrane</location>
    </subcellularLocation>
</comment>
<feature type="transmembrane region" description="Helical" evidence="5">
    <location>
        <begin position="79"/>
        <end position="101"/>
    </location>
</feature>
<feature type="domain" description="Fatty acid hydroxylase" evidence="6">
    <location>
        <begin position="121"/>
        <end position="252"/>
    </location>
</feature>
<dbReference type="PANTHER" id="PTHR11863">
    <property type="entry name" value="STEROL DESATURASE"/>
    <property type="match status" value="1"/>
</dbReference>
<evidence type="ECO:0000313" key="8">
    <source>
        <dbReference type="Proteomes" id="UP000242849"/>
    </source>
</evidence>
<organism evidence="7 8">
    <name type="scientific">Pseudomonas anguilliseptica</name>
    <dbReference type="NCBI Taxonomy" id="53406"/>
    <lineage>
        <taxon>Bacteria</taxon>
        <taxon>Pseudomonadati</taxon>
        <taxon>Pseudomonadota</taxon>
        <taxon>Gammaproteobacteria</taxon>
        <taxon>Pseudomonadales</taxon>
        <taxon>Pseudomonadaceae</taxon>
        <taxon>Pseudomonas</taxon>
    </lineage>
</organism>
<feature type="transmembrane region" description="Helical" evidence="5">
    <location>
        <begin position="178"/>
        <end position="196"/>
    </location>
</feature>
<dbReference type="GO" id="GO:0016491">
    <property type="term" value="F:oxidoreductase activity"/>
    <property type="evidence" value="ECO:0007669"/>
    <property type="project" value="InterPro"/>
</dbReference>
<dbReference type="STRING" id="53406.SAMN05421553_3917"/>
<sequence length="299" mass="33682">MTSNTDKKTLYSGLNRAHLGALLLVAIWATLGLYKGWSSFVLLGGGLLLALLWFGLWEWRWPHRTDWQARPVDRKRDGLFMLALFATDALADTLIRSLVMLFNAEAQGPATELSLWLAVPAAALLGEFGDYWLHRYKHRGGWLWRVHFVHHRPSALNVSNNFTTHPLDLLLRKSVHMLPLWLLGFDPMAIALAALFSQTQSFATHANSRGTLGWLNFLIGSAELHRWHHSVNIAEAQNFGTALPLWDQLFGTFRWSAGEPAALGVKTSSEHPDEHDIRGLLSYPFGRSRPGEVHPKQSK</sequence>
<dbReference type="EMBL" id="FNSC01000001">
    <property type="protein sequence ID" value="SEE04763.1"/>
    <property type="molecule type" value="Genomic_DNA"/>
</dbReference>
<dbReference type="AlphaFoldDB" id="A0A1H5FMY8"/>
<name>A0A1H5FMY8_PSEAG</name>
<evidence type="ECO:0000256" key="1">
    <source>
        <dbReference type="ARBA" id="ARBA00004370"/>
    </source>
</evidence>
<accession>A0A1H5FMY8</accession>
<proteinExistence type="predicted"/>
<evidence type="ECO:0000256" key="4">
    <source>
        <dbReference type="ARBA" id="ARBA00023136"/>
    </source>
</evidence>
<keyword evidence="2 5" id="KW-0812">Transmembrane</keyword>
<reference evidence="8" key="1">
    <citation type="submission" date="2016-10" db="EMBL/GenBank/DDBJ databases">
        <authorList>
            <person name="Varghese N."/>
            <person name="Submissions S."/>
        </authorList>
    </citation>
    <scope>NUCLEOTIDE SEQUENCE [LARGE SCALE GENOMIC DNA]</scope>
    <source>
        <strain evidence="8">DSM 12111</strain>
    </source>
</reference>